<keyword evidence="1" id="KW-0863">Zinc-finger</keyword>
<accession>A0A5E4MFW7</accession>
<dbReference type="AlphaFoldDB" id="A0A5E4MFW7"/>
<dbReference type="Pfam" id="PF00096">
    <property type="entry name" value="zf-C2H2"/>
    <property type="match status" value="2"/>
</dbReference>
<reference evidence="3 4" key="1">
    <citation type="submission" date="2019-08" db="EMBL/GenBank/DDBJ databases">
        <authorList>
            <person name="Alioto T."/>
            <person name="Alioto T."/>
            <person name="Gomez Garrido J."/>
        </authorList>
    </citation>
    <scope>NUCLEOTIDE SEQUENCE [LARGE SCALE GENOMIC DNA]</scope>
</reference>
<evidence type="ECO:0000259" key="2">
    <source>
        <dbReference type="PROSITE" id="PS50157"/>
    </source>
</evidence>
<evidence type="ECO:0000313" key="3">
    <source>
        <dbReference type="EMBL" id="VVC28711.1"/>
    </source>
</evidence>
<dbReference type="Proteomes" id="UP000325440">
    <property type="component" value="Unassembled WGS sequence"/>
</dbReference>
<keyword evidence="4" id="KW-1185">Reference proteome</keyword>
<protein>
    <submittedName>
        <fullName evidence="3">Zinc finger C2H2-type</fullName>
    </submittedName>
</protein>
<sequence length="99" mass="11720">MPRAVIRVIFAVPLQPPDEYFSYSGGRSNDRDVIEPRIVCPNLCGRSYKRMEHLKRHISYECGVEPKYKCHVCQRKFVYNFSMKKHMGLVHKEMMTTRP</sequence>
<dbReference type="InterPro" id="IPR036236">
    <property type="entry name" value="Znf_C2H2_sf"/>
</dbReference>
<keyword evidence="1" id="KW-0862">Zinc</keyword>
<proteinExistence type="predicted"/>
<dbReference type="EMBL" id="CABPRJ010000483">
    <property type="protein sequence ID" value="VVC28711.1"/>
    <property type="molecule type" value="Genomic_DNA"/>
</dbReference>
<dbReference type="GO" id="GO:0008270">
    <property type="term" value="F:zinc ion binding"/>
    <property type="evidence" value="ECO:0007669"/>
    <property type="project" value="UniProtKB-KW"/>
</dbReference>
<keyword evidence="1" id="KW-0479">Metal-binding</keyword>
<dbReference type="SUPFAM" id="SSF57667">
    <property type="entry name" value="beta-beta-alpha zinc fingers"/>
    <property type="match status" value="1"/>
</dbReference>
<dbReference type="OrthoDB" id="6571533at2759"/>
<dbReference type="InterPro" id="IPR013087">
    <property type="entry name" value="Znf_C2H2_type"/>
</dbReference>
<dbReference type="Gene3D" id="3.30.160.60">
    <property type="entry name" value="Classic Zinc Finger"/>
    <property type="match status" value="1"/>
</dbReference>
<dbReference type="PROSITE" id="PS00028">
    <property type="entry name" value="ZINC_FINGER_C2H2_1"/>
    <property type="match status" value="1"/>
</dbReference>
<evidence type="ECO:0000313" key="4">
    <source>
        <dbReference type="Proteomes" id="UP000325440"/>
    </source>
</evidence>
<feature type="domain" description="C2H2-type" evidence="2">
    <location>
        <begin position="68"/>
        <end position="96"/>
    </location>
</feature>
<feature type="domain" description="C2H2-type" evidence="2">
    <location>
        <begin position="38"/>
        <end position="66"/>
    </location>
</feature>
<name>A0A5E4MFW7_9HEMI</name>
<gene>
    <name evidence="3" type="ORF">CINCED_3A016786</name>
</gene>
<dbReference type="PROSITE" id="PS50157">
    <property type="entry name" value="ZINC_FINGER_C2H2_2"/>
    <property type="match status" value="2"/>
</dbReference>
<organism evidence="3 4">
    <name type="scientific">Cinara cedri</name>
    <dbReference type="NCBI Taxonomy" id="506608"/>
    <lineage>
        <taxon>Eukaryota</taxon>
        <taxon>Metazoa</taxon>
        <taxon>Ecdysozoa</taxon>
        <taxon>Arthropoda</taxon>
        <taxon>Hexapoda</taxon>
        <taxon>Insecta</taxon>
        <taxon>Pterygota</taxon>
        <taxon>Neoptera</taxon>
        <taxon>Paraneoptera</taxon>
        <taxon>Hemiptera</taxon>
        <taxon>Sternorrhyncha</taxon>
        <taxon>Aphidomorpha</taxon>
        <taxon>Aphidoidea</taxon>
        <taxon>Aphididae</taxon>
        <taxon>Lachninae</taxon>
        <taxon>Cinara</taxon>
    </lineage>
</organism>
<evidence type="ECO:0000256" key="1">
    <source>
        <dbReference type="PROSITE-ProRule" id="PRU00042"/>
    </source>
</evidence>